<feature type="transmembrane region" description="Helical" evidence="2">
    <location>
        <begin position="247"/>
        <end position="269"/>
    </location>
</feature>
<gene>
    <name evidence="4" type="ORF">EGI31_22175</name>
</gene>
<dbReference type="Pfam" id="PF01734">
    <property type="entry name" value="Patatin"/>
    <property type="match status" value="1"/>
</dbReference>
<evidence type="ECO:0000259" key="3">
    <source>
        <dbReference type="Pfam" id="PF01734"/>
    </source>
</evidence>
<accession>A0AAE3KUK9</accession>
<feature type="domain" description="PNPLA" evidence="3">
    <location>
        <begin position="342"/>
        <end position="565"/>
    </location>
</feature>
<proteinExistence type="predicted"/>
<keyword evidence="2" id="KW-0472">Membrane</keyword>
<evidence type="ECO:0000256" key="1">
    <source>
        <dbReference type="ARBA" id="ARBA00023098"/>
    </source>
</evidence>
<keyword evidence="5" id="KW-1185">Reference proteome</keyword>
<dbReference type="GO" id="GO:0006629">
    <property type="term" value="P:lipid metabolic process"/>
    <property type="evidence" value="ECO:0007669"/>
    <property type="project" value="UniProtKB-KW"/>
</dbReference>
<reference evidence="4 5" key="1">
    <citation type="submission" date="2018-11" db="EMBL/GenBank/DDBJ databases">
        <title>Novel bacteria species description.</title>
        <authorList>
            <person name="Han J.-H."/>
        </authorList>
    </citation>
    <scope>NUCLEOTIDE SEQUENCE [LARGE SCALE GENOMIC DNA]</scope>
    <source>
        <strain evidence="4 5">KCTC23259</strain>
    </source>
</reference>
<evidence type="ECO:0000313" key="4">
    <source>
        <dbReference type="EMBL" id="MCP9765652.1"/>
    </source>
</evidence>
<feature type="transmembrane region" description="Helical" evidence="2">
    <location>
        <begin position="368"/>
        <end position="389"/>
    </location>
</feature>
<dbReference type="EMBL" id="RJUF01000186">
    <property type="protein sequence ID" value="MCP9765652.1"/>
    <property type="molecule type" value="Genomic_DNA"/>
</dbReference>
<protein>
    <submittedName>
        <fullName evidence="4">Patatin-like phospholipase family protein</fullName>
    </submittedName>
</protein>
<dbReference type="SUPFAM" id="SSF52151">
    <property type="entry name" value="FabD/lysophospholipase-like"/>
    <property type="match status" value="1"/>
</dbReference>
<dbReference type="InterPro" id="IPR016035">
    <property type="entry name" value="Acyl_Trfase/lysoPLipase"/>
</dbReference>
<feature type="transmembrane region" description="Helical" evidence="2">
    <location>
        <begin position="137"/>
        <end position="161"/>
    </location>
</feature>
<sequence>MDKLIQFLNSLNERIKIWSQIVLPYFRKASSILNLIIDFTWYIISEFYLIVIVNCMLYFILHTEQVVENTQILISDTDVLKKTIFALSIVFYIYTNNLAIIAVKKTASFNSSITVANRFKIWDQASLRYLKLTMENLIVLIISVLILLEFSEHFFLVFFNAETNSNLLLFGTVCLLTQVVINRLIQYTKPYLDNHILNYAGQITLNQFNKKTPKHIIDYRGLLFKTTFFSIGIVIYTFLGFSSPNQFFVNLFATQSIIFIGFSFALLFIVEFMILPRANKAKFIFIISAIELIFSLWNDPSEAEYMQKQHAQIDHQLHFSKWINHKKPVEGDTIPLIFIAAEGGGIRAMGWSLMAMNFIDKKFSKKTNYIYLISGVSGGSVGATMYVSLLKDKLHYRNQRISDSTIYDLISQDYLSNIVRGNMFKSPLRIFSPQEFSTLDRNKMLEDSWSNSYFDKTQSRTMDNQLLNIWSNDTLFQIPSLVLNCTLAETGEKAIISNLNFNNKLTGIREIYNEIDPNYDLKAKSAASLSARFPIVTSGGLIKSTKNEKYHLTDGGYNDNTGIETCLQVISQLHFKIDSLAKKRIYIKPYIFYLKNSRNENKSLVNNSQLAYETKSIIQSFYNSWDKESVIKSDLYTNLSIQSKLGVTFTTIELNRENHVYPLGWQLSKKSLNGMHNNINTLFNLDYSNLSSEQRAAKIINIDSSVTFSRAKNLYYMHKVFAGLEKLTSDSH</sequence>
<dbReference type="Proteomes" id="UP001204144">
    <property type="component" value="Unassembled WGS sequence"/>
</dbReference>
<feature type="transmembrane region" description="Helical" evidence="2">
    <location>
        <begin position="222"/>
        <end position="241"/>
    </location>
</feature>
<comment type="caution">
    <text evidence="4">The sequence shown here is derived from an EMBL/GenBank/DDBJ whole genome shotgun (WGS) entry which is preliminary data.</text>
</comment>
<organism evidence="4 5">
    <name type="scientific">Lacihabitans soyangensis</name>
    <dbReference type="NCBI Taxonomy" id="869394"/>
    <lineage>
        <taxon>Bacteria</taxon>
        <taxon>Pseudomonadati</taxon>
        <taxon>Bacteroidota</taxon>
        <taxon>Cytophagia</taxon>
        <taxon>Cytophagales</taxon>
        <taxon>Leadbetterellaceae</taxon>
        <taxon>Lacihabitans</taxon>
    </lineage>
</organism>
<evidence type="ECO:0000313" key="5">
    <source>
        <dbReference type="Proteomes" id="UP001204144"/>
    </source>
</evidence>
<evidence type="ECO:0000256" key="2">
    <source>
        <dbReference type="SAM" id="Phobius"/>
    </source>
</evidence>
<name>A0AAE3KUK9_9BACT</name>
<keyword evidence="2" id="KW-1133">Transmembrane helix</keyword>
<feature type="transmembrane region" description="Helical" evidence="2">
    <location>
        <begin position="84"/>
        <end position="103"/>
    </location>
</feature>
<dbReference type="InterPro" id="IPR002641">
    <property type="entry name" value="PNPLA_dom"/>
</dbReference>
<dbReference type="Gene3D" id="3.40.1090.10">
    <property type="entry name" value="Cytosolic phospholipase A2 catalytic domain"/>
    <property type="match status" value="1"/>
</dbReference>
<dbReference type="AlphaFoldDB" id="A0AAE3KUK9"/>
<keyword evidence="1" id="KW-0443">Lipid metabolism</keyword>
<feature type="transmembrane region" description="Helical" evidence="2">
    <location>
        <begin position="35"/>
        <end position="61"/>
    </location>
</feature>
<keyword evidence="2" id="KW-0812">Transmembrane</keyword>